<dbReference type="Gene3D" id="3.40.630.30">
    <property type="match status" value="1"/>
</dbReference>
<evidence type="ECO:0000259" key="1">
    <source>
        <dbReference type="Pfam" id="PF13480"/>
    </source>
</evidence>
<sequence>MSMEIKIFKDIHNRELKEAWIRLGEESDVFPQMYYEWIEPWWRLRVEGKKLHVIVLYDENRAIAIAPFCLEKRLGITVLASIPIHYGDKFEIIIDGAYSQREILQIMFKHISKFQDFNFVKITNVQKESELYYFLKSINYRDKYLIGCPLSDFSNVNFDTYLKRIDGKVRSDYRRRQRRLEELGSLSFEVSQDPEFYKHNQSLFREIYERRWQNVDTKLPDELVYRCREEAYTACLEKKKALMAILRLDGRIIGYRIGFLHQQCYYDWKICFDVDFAKFGLGSIMTGKLIEILIPMGFSMINHGAGDYSYKRDWTLDNRVKPNYEFFASSSSPLANIYLLYRVKYREMLKTYYHKYYKKGRK</sequence>
<dbReference type="InterPro" id="IPR038740">
    <property type="entry name" value="BioF2-like_GNAT_dom"/>
</dbReference>
<name>A0ABR7XXM9_9SPHI</name>
<dbReference type="SUPFAM" id="SSF55729">
    <property type="entry name" value="Acyl-CoA N-acyltransferases (Nat)"/>
    <property type="match status" value="1"/>
</dbReference>
<dbReference type="EMBL" id="JACNYL010000006">
    <property type="protein sequence ID" value="MBD1423805.1"/>
    <property type="molecule type" value="Genomic_DNA"/>
</dbReference>
<reference evidence="2 3" key="1">
    <citation type="submission" date="2020-08" db="EMBL/GenBank/DDBJ databases">
        <title>Sphingobacterium sp. DN00404 isolated from aquaculture water.</title>
        <authorList>
            <person name="Zhang M."/>
        </authorList>
    </citation>
    <scope>NUCLEOTIDE SEQUENCE [LARGE SCALE GENOMIC DNA]</scope>
    <source>
        <strain evidence="2 3">KCTC 42746</strain>
    </source>
</reference>
<feature type="domain" description="BioF2-like acetyltransferase" evidence="1">
    <location>
        <begin position="168"/>
        <end position="312"/>
    </location>
</feature>
<evidence type="ECO:0000313" key="2">
    <source>
        <dbReference type="EMBL" id="MBD1423805.1"/>
    </source>
</evidence>
<organism evidence="2 3">
    <name type="scientific">Sphingobacterium chuzhouense</name>
    <dbReference type="NCBI Taxonomy" id="1742264"/>
    <lineage>
        <taxon>Bacteria</taxon>
        <taxon>Pseudomonadati</taxon>
        <taxon>Bacteroidota</taxon>
        <taxon>Sphingobacteriia</taxon>
        <taxon>Sphingobacteriales</taxon>
        <taxon>Sphingobacteriaceae</taxon>
        <taxon>Sphingobacterium</taxon>
    </lineage>
</organism>
<dbReference type="Pfam" id="PF13480">
    <property type="entry name" value="Acetyltransf_6"/>
    <property type="match status" value="1"/>
</dbReference>
<gene>
    <name evidence="2" type="ORF">H8B21_19760</name>
</gene>
<proteinExistence type="predicted"/>
<dbReference type="Proteomes" id="UP000651112">
    <property type="component" value="Unassembled WGS sequence"/>
</dbReference>
<dbReference type="RefSeq" id="WP_190315579.1">
    <property type="nucleotide sequence ID" value="NZ_JACNYL010000006.1"/>
</dbReference>
<dbReference type="InterPro" id="IPR016181">
    <property type="entry name" value="Acyl_CoA_acyltransferase"/>
</dbReference>
<keyword evidence="3" id="KW-1185">Reference proteome</keyword>
<evidence type="ECO:0000313" key="3">
    <source>
        <dbReference type="Proteomes" id="UP000651112"/>
    </source>
</evidence>
<comment type="caution">
    <text evidence="2">The sequence shown here is derived from an EMBL/GenBank/DDBJ whole genome shotgun (WGS) entry which is preliminary data.</text>
</comment>
<protein>
    <submittedName>
        <fullName evidence="2">GNAT family N-acetyltransferase</fullName>
    </submittedName>
</protein>
<accession>A0ABR7XXM9</accession>